<evidence type="ECO:0000256" key="5">
    <source>
        <dbReference type="ARBA" id="ARBA00023027"/>
    </source>
</evidence>
<dbReference type="AlphaFoldDB" id="A0A3N5BJJ3"/>
<dbReference type="CDD" id="cd08195">
    <property type="entry name" value="DHQS"/>
    <property type="match status" value="1"/>
</dbReference>
<evidence type="ECO:0000256" key="8">
    <source>
        <dbReference type="ARBA" id="ARBA00023285"/>
    </source>
</evidence>
<dbReference type="SUPFAM" id="SSF56796">
    <property type="entry name" value="Dehydroquinate synthase-like"/>
    <property type="match status" value="1"/>
</dbReference>
<evidence type="ECO:0000259" key="10">
    <source>
        <dbReference type="Pfam" id="PF24621"/>
    </source>
</evidence>
<keyword evidence="7" id="KW-0456">Lyase</keyword>
<evidence type="ECO:0000259" key="9">
    <source>
        <dbReference type="Pfam" id="PF01761"/>
    </source>
</evidence>
<dbReference type="RefSeq" id="WP_123807522.1">
    <property type="nucleotide sequence ID" value="NZ_RKRK01000002.1"/>
</dbReference>
<comment type="caution">
    <text evidence="11">The sequence shown here is derived from an EMBL/GenBank/DDBJ whole genome shotgun (WGS) entry which is preliminary data.</text>
</comment>
<accession>A0A3N5BJJ3</accession>
<evidence type="ECO:0000256" key="4">
    <source>
        <dbReference type="ARBA" id="ARBA00022723"/>
    </source>
</evidence>
<dbReference type="InterPro" id="IPR030960">
    <property type="entry name" value="DHQS/DOIS_N"/>
</dbReference>
<sequence>MKTIETTYDSNNYSIIVGNQVLQEINNVTSKRNIWYIDQKVYEFHNTYIDQFIKSNDELILLEVNEELKSLNQYSKHIERLLMLGIDRDTTLIAVGGGVVSDFVGFLAGTALRGIRYINVATTILAHDSSVGGKVALNSISGKNLIGLFKRPSLVIFDAYFIQSLSHEERLNGYAEIIKMMMLTGRFNEVITKLERFKSKSLESLMEDVNFAIQLKRDIVSIDEKENNLRAVLNLGHTLGHAIEYQYKVKHGYGVAIGVLFDLWLSVNNLKENSSNRVAQQLEDILSQLMMIFNKEDYPLEEVIRSIEMDKDHSIQSIVEYMKHDKKNKDNKIACITISMDKLTSLQNHILNSPIEIQPTIEDIIMDVQVYTTAEMNQNINEFIHYMKEVLLHDK</sequence>
<organism evidence="11 12">
    <name type="scientific">Abyssicoccus albus</name>
    <dbReference type="NCBI Taxonomy" id="1817405"/>
    <lineage>
        <taxon>Bacteria</taxon>
        <taxon>Bacillati</taxon>
        <taxon>Bacillota</taxon>
        <taxon>Bacilli</taxon>
        <taxon>Bacillales</taxon>
        <taxon>Abyssicoccaceae</taxon>
    </lineage>
</organism>
<comment type="cofactor">
    <cofactor evidence="2">
        <name>Co(2+)</name>
        <dbReference type="ChEBI" id="CHEBI:48828"/>
    </cofactor>
</comment>
<comment type="cofactor">
    <cofactor evidence="1">
        <name>NAD(+)</name>
        <dbReference type="ChEBI" id="CHEBI:57540"/>
    </cofactor>
</comment>
<dbReference type="PANTHER" id="PTHR43622:SF7">
    <property type="entry name" value="3-DEHYDROQUINATE SYNTHASE, CHLOROPLASTIC"/>
    <property type="match status" value="1"/>
</dbReference>
<dbReference type="Gene3D" id="1.20.1090.10">
    <property type="entry name" value="Dehydroquinate synthase-like - alpha domain"/>
    <property type="match status" value="1"/>
</dbReference>
<dbReference type="Gene3D" id="3.40.50.1970">
    <property type="match status" value="1"/>
</dbReference>
<dbReference type="PANTHER" id="PTHR43622">
    <property type="entry name" value="3-DEHYDROQUINATE SYNTHASE"/>
    <property type="match status" value="1"/>
</dbReference>
<dbReference type="InterPro" id="IPR050071">
    <property type="entry name" value="Dehydroquinate_synthase"/>
</dbReference>
<evidence type="ECO:0000313" key="11">
    <source>
        <dbReference type="EMBL" id="RPF58026.1"/>
    </source>
</evidence>
<dbReference type="GO" id="GO:0003856">
    <property type="term" value="F:3-dehydroquinate synthase activity"/>
    <property type="evidence" value="ECO:0007669"/>
    <property type="project" value="TreeGrafter"/>
</dbReference>
<dbReference type="OrthoDB" id="9806583at2"/>
<evidence type="ECO:0000313" key="12">
    <source>
        <dbReference type="Proteomes" id="UP000277108"/>
    </source>
</evidence>
<proteinExistence type="predicted"/>
<dbReference type="EMBL" id="RKRK01000002">
    <property type="protein sequence ID" value="RPF58026.1"/>
    <property type="molecule type" value="Genomic_DNA"/>
</dbReference>
<keyword evidence="6" id="KW-0057">Aromatic amino acid biosynthesis</keyword>
<keyword evidence="8" id="KW-0170">Cobalt</keyword>
<protein>
    <submittedName>
        <fullName evidence="11">3-dehydroquinate synthase</fullName>
    </submittedName>
</protein>
<keyword evidence="12" id="KW-1185">Reference proteome</keyword>
<dbReference type="InterPro" id="IPR030963">
    <property type="entry name" value="DHQ_synth_fam"/>
</dbReference>
<evidence type="ECO:0000256" key="7">
    <source>
        <dbReference type="ARBA" id="ARBA00023239"/>
    </source>
</evidence>
<evidence type="ECO:0000256" key="2">
    <source>
        <dbReference type="ARBA" id="ARBA00001941"/>
    </source>
</evidence>
<dbReference type="Pfam" id="PF24621">
    <property type="entry name" value="DHQS_C"/>
    <property type="match status" value="1"/>
</dbReference>
<keyword evidence="4" id="KW-0479">Metal-binding</keyword>
<dbReference type="PIRSF" id="PIRSF001455">
    <property type="entry name" value="DHQ_synth"/>
    <property type="match status" value="1"/>
</dbReference>
<dbReference type="GO" id="GO:0046872">
    <property type="term" value="F:metal ion binding"/>
    <property type="evidence" value="ECO:0007669"/>
    <property type="project" value="UniProtKB-KW"/>
</dbReference>
<feature type="domain" description="3-dehydroquinate synthase N-terminal" evidence="9">
    <location>
        <begin position="61"/>
        <end position="169"/>
    </location>
</feature>
<evidence type="ECO:0000256" key="1">
    <source>
        <dbReference type="ARBA" id="ARBA00001911"/>
    </source>
</evidence>
<reference evidence="11 12" key="1">
    <citation type="submission" date="2018-11" db="EMBL/GenBank/DDBJ databases">
        <title>Genomic Encyclopedia of Type Strains, Phase IV (KMG-IV): sequencing the most valuable type-strain genomes for metagenomic binning, comparative biology and taxonomic classification.</title>
        <authorList>
            <person name="Goeker M."/>
        </authorList>
    </citation>
    <scope>NUCLEOTIDE SEQUENCE [LARGE SCALE GENOMIC DNA]</scope>
    <source>
        <strain evidence="11 12">DSM 29158</strain>
    </source>
</reference>
<dbReference type="Proteomes" id="UP000277108">
    <property type="component" value="Unassembled WGS sequence"/>
</dbReference>
<feature type="domain" description="3-dehydroquinate synthase C-terminal" evidence="10">
    <location>
        <begin position="173"/>
        <end position="311"/>
    </location>
</feature>
<gene>
    <name evidence="11" type="ORF">EDD62_0664</name>
</gene>
<keyword evidence="5" id="KW-0520">NAD</keyword>
<dbReference type="GO" id="GO:0009073">
    <property type="term" value="P:aromatic amino acid family biosynthetic process"/>
    <property type="evidence" value="ECO:0007669"/>
    <property type="project" value="UniProtKB-KW"/>
</dbReference>
<dbReference type="GO" id="GO:0008652">
    <property type="term" value="P:amino acid biosynthetic process"/>
    <property type="evidence" value="ECO:0007669"/>
    <property type="project" value="UniProtKB-KW"/>
</dbReference>
<keyword evidence="3" id="KW-0028">Amino-acid biosynthesis</keyword>
<name>A0A3N5BJJ3_9BACL</name>
<dbReference type="InterPro" id="IPR056179">
    <property type="entry name" value="DHQS_C"/>
</dbReference>
<evidence type="ECO:0000256" key="6">
    <source>
        <dbReference type="ARBA" id="ARBA00023141"/>
    </source>
</evidence>
<dbReference type="Pfam" id="PF01761">
    <property type="entry name" value="DHQ_synthase"/>
    <property type="match status" value="1"/>
</dbReference>
<evidence type="ECO:0000256" key="3">
    <source>
        <dbReference type="ARBA" id="ARBA00022605"/>
    </source>
</evidence>